<protein>
    <submittedName>
        <fullName evidence="3">TolC2</fullName>
    </submittedName>
</protein>
<evidence type="ECO:0000313" key="3">
    <source>
        <dbReference type="EMBL" id="AOD41684.1"/>
    </source>
</evidence>
<dbReference type="NCBIfam" id="TIGR01845">
    <property type="entry name" value="outer_NodT"/>
    <property type="match status" value="1"/>
</dbReference>
<dbReference type="InterPro" id="IPR003423">
    <property type="entry name" value="OMP_efflux"/>
</dbReference>
<proteinExistence type="inferred from homology"/>
<name>A0A1B2VWB5_ACTPL</name>
<dbReference type="SUPFAM" id="SSF56954">
    <property type="entry name" value="Outer membrane efflux proteins (OEP)"/>
    <property type="match status" value="1"/>
</dbReference>
<keyword evidence="2" id="KW-0449">Lipoprotein</keyword>
<keyword evidence="2" id="KW-0812">Transmembrane</keyword>
<dbReference type="PROSITE" id="PS51257">
    <property type="entry name" value="PROKAR_LIPOPROTEIN"/>
    <property type="match status" value="1"/>
</dbReference>
<dbReference type="InterPro" id="IPR010131">
    <property type="entry name" value="MdtP/NodT-like"/>
</dbReference>
<evidence type="ECO:0000256" key="2">
    <source>
        <dbReference type="RuleBase" id="RU362097"/>
    </source>
</evidence>
<dbReference type="EMBL" id="KU705813">
    <property type="protein sequence ID" value="AOD41684.1"/>
    <property type="molecule type" value="Genomic_DNA"/>
</dbReference>
<dbReference type="AlphaFoldDB" id="A0A1B2VWB5"/>
<dbReference type="SMR" id="A0A1B2VWB5"/>
<dbReference type="PHI-base" id="PHI:10180"/>
<dbReference type="PANTHER" id="PTHR30203:SF29">
    <property type="entry name" value="PROTEIN CYAE"/>
    <property type="match status" value="1"/>
</dbReference>
<sequence length="464" mass="51375">MKIEKYTSFAIFCLILTACHNQDVAKLQSDIELPAQFEYANTANKVTNIRQWWKNWQDPQLTALIEQGLQHNLDIKLAQARLAETQAYADYRQADQGINIGASGSTGGGVSDVNLDRVNPDHKQISDIYGGINLSWELDFFGKKQSEADKATSLALAQQEQIYAAQMLITGEIANNYFRIIATDKQNNNLTQQLTALQTLKRYIQGRFNAGQATAYELNEIDGQISAIQAKQATLSAQADEFQRNIAILIGKAPQAFRLQKNRNALIKIPNMPSGTQPSSLLDHRPDLRAAKQQVQAQAANLAGKQADLYPRFDITFQGQGGYLKLDQDLGNISSLAGLASLGVQLPIFTNGRIAANIEAAEASLKAALIQYDKTLLTALAEVDSAYQQQYALNNQNHLLQKYYQQANKQAIDSEKLFKYGDKTLDVALRAKIAAYSTQEKLIQSQLSQAQNLIRLYKSIGGGW</sequence>
<gene>
    <name evidence="3" type="primary">tolC2</name>
</gene>
<dbReference type="Pfam" id="PF02321">
    <property type="entry name" value="OEP"/>
    <property type="match status" value="2"/>
</dbReference>
<keyword evidence="2" id="KW-0472">Membrane</keyword>
<dbReference type="GO" id="GO:0015562">
    <property type="term" value="F:efflux transmembrane transporter activity"/>
    <property type="evidence" value="ECO:0007669"/>
    <property type="project" value="InterPro"/>
</dbReference>
<dbReference type="PANTHER" id="PTHR30203">
    <property type="entry name" value="OUTER MEMBRANE CATION EFFLUX PROTEIN"/>
    <property type="match status" value="1"/>
</dbReference>
<dbReference type="Gene3D" id="2.20.200.10">
    <property type="entry name" value="Outer membrane efflux proteins (OEP)"/>
    <property type="match status" value="1"/>
</dbReference>
<reference evidence="3" key="1">
    <citation type="submission" date="2016-02" db="EMBL/GenBank/DDBJ databases">
        <title>Characterization of the TolC-Like Proteins in Actinobacillus pleuropneumoniae.</title>
        <authorList>
            <person name="Li Y."/>
            <person name="Zhang L."/>
            <person name="Cao S."/>
            <person name="Wen X."/>
        </authorList>
    </citation>
    <scope>NUCLEOTIDE SEQUENCE</scope>
    <source>
        <strain evidence="3">SC1516</strain>
    </source>
</reference>
<dbReference type="GO" id="GO:0016020">
    <property type="term" value="C:membrane"/>
    <property type="evidence" value="ECO:0007669"/>
    <property type="project" value="InterPro"/>
</dbReference>
<accession>A0A1B2VWB5</accession>
<evidence type="ECO:0000256" key="1">
    <source>
        <dbReference type="ARBA" id="ARBA00007613"/>
    </source>
</evidence>
<dbReference type="Gene3D" id="1.20.1600.10">
    <property type="entry name" value="Outer membrane efflux proteins (OEP)"/>
    <property type="match status" value="1"/>
</dbReference>
<organism evidence="3">
    <name type="scientific">Actinobacillus pleuropneumoniae serovar 7</name>
    <dbReference type="NCBI Taxonomy" id="209841"/>
    <lineage>
        <taxon>Bacteria</taxon>
        <taxon>Pseudomonadati</taxon>
        <taxon>Pseudomonadota</taxon>
        <taxon>Gammaproteobacteria</taxon>
        <taxon>Pasteurellales</taxon>
        <taxon>Pasteurellaceae</taxon>
        <taxon>Actinobacillus</taxon>
    </lineage>
</organism>
<comment type="similarity">
    <text evidence="1 2">Belongs to the outer membrane factor (OMF) (TC 1.B.17) family.</text>
</comment>